<sequence length="182" mass="20250">MMLKKQTVWFLTMLSLVIVLAVYYLSLPENNRDLSAVSEKGSSQEKSGGEGNPEDTSGLTGDENFEAIRLQLQDERSRKMEELQAIAASTDLSAEERSRAKDEMDQLSKNAEKEKLLESLITSTLGYEDALVRVDGNEVRITVKGQEPSRANANEIIHLVLKEVGTTQVNVAFQKEQTNDSK</sequence>
<feature type="region of interest" description="Disordered" evidence="1">
    <location>
        <begin position="36"/>
        <end position="63"/>
    </location>
</feature>
<organism evidence="3 4">
    <name type="scientific">Caldibacillus debilis</name>
    <dbReference type="NCBI Taxonomy" id="301148"/>
    <lineage>
        <taxon>Bacteria</taxon>
        <taxon>Bacillati</taxon>
        <taxon>Bacillota</taxon>
        <taxon>Bacilli</taxon>
        <taxon>Bacillales</taxon>
        <taxon>Bacillaceae</taxon>
        <taxon>Caldibacillus</taxon>
    </lineage>
</organism>
<dbReference type="InterPro" id="IPR024232">
    <property type="entry name" value="SpoIIIAH"/>
</dbReference>
<evidence type="ECO:0000256" key="2">
    <source>
        <dbReference type="SAM" id="Phobius"/>
    </source>
</evidence>
<dbReference type="InterPro" id="IPR038503">
    <property type="entry name" value="SpoIIIAH_sf"/>
</dbReference>
<dbReference type="EMBL" id="LQYT01000035">
    <property type="protein sequence ID" value="KYD20494.1"/>
    <property type="molecule type" value="Genomic_DNA"/>
</dbReference>
<dbReference type="AlphaFoldDB" id="A0A150M7D2"/>
<accession>A0A150M7D2</accession>
<evidence type="ECO:0000313" key="4">
    <source>
        <dbReference type="Proteomes" id="UP000075683"/>
    </source>
</evidence>
<feature type="compositionally biased region" description="Basic and acidic residues" evidence="1">
    <location>
        <begin position="94"/>
        <end position="107"/>
    </location>
</feature>
<dbReference type="Gene3D" id="1.10.287.4300">
    <property type="entry name" value="Stage III sporulation protein AH-like"/>
    <property type="match status" value="1"/>
</dbReference>
<evidence type="ECO:0000313" key="3">
    <source>
        <dbReference type="EMBL" id="KYD20494.1"/>
    </source>
</evidence>
<dbReference type="Pfam" id="PF12685">
    <property type="entry name" value="SpoIIIAH"/>
    <property type="match status" value="1"/>
</dbReference>
<feature type="transmembrane region" description="Helical" evidence="2">
    <location>
        <begin position="7"/>
        <end position="25"/>
    </location>
</feature>
<dbReference type="Proteomes" id="UP000075683">
    <property type="component" value="Unassembled WGS sequence"/>
</dbReference>
<keyword evidence="2" id="KW-0472">Membrane</keyword>
<protein>
    <recommendedName>
        <fullName evidence="5">SpoIIIAH-like family protein</fullName>
    </recommendedName>
</protein>
<reference evidence="3 4" key="1">
    <citation type="submission" date="2016-01" db="EMBL/GenBank/DDBJ databases">
        <title>Draft Genome Sequences of Seven Thermophilic Sporeformers Isolated from Foods.</title>
        <authorList>
            <person name="Berendsen E.M."/>
            <person name="Wells-Bennik M.H."/>
            <person name="Krawcyk A.O."/>
            <person name="De Jong A."/>
            <person name="Holsappel S."/>
            <person name="Eijlander R.T."/>
            <person name="Kuipers O.P."/>
        </authorList>
    </citation>
    <scope>NUCLEOTIDE SEQUENCE [LARGE SCALE GENOMIC DNA]</scope>
    <source>
        <strain evidence="3 4">B4135</strain>
    </source>
</reference>
<comment type="caution">
    <text evidence="3">The sequence shown here is derived from an EMBL/GenBank/DDBJ whole genome shotgun (WGS) entry which is preliminary data.</text>
</comment>
<proteinExistence type="predicted"/>
<dbReference type="STRING" id="301148.B4135_1872"/>
<gene>
    <name evidence="3" type="ORF">B4135_1872</name>
</gene>
<keyword evidence="2" id="KW-1133">Transmembrane helix</keyword>
<dbReference type="RefSeq" id="WP_020154745.1">
    <property type="nucleotide sequence ID" value="NZ_JBAIZG010000038.1"/>
</dbReference>
<evidence type="ECO:0000256" key="1">
    <source>
        <dbReference type="SAM" id="MobiDB-lite"/>
    </source>
</evidence>
<feature type="region of interest" description="Disordered" evidence="1">
    <location>
        <begin position="81"/>
        <end position="107"/>
    </location>
</feature>
<evidence type="ECO:0008006" key="5">
    <source>
        <dbReference type="Google" id="ProtNLM"/>
    </source>
</evidence>
<keyword evidence="2" id="KW-0812">Transmembrane</keyword>
<name>A0A150M7D2_9BACI</name>